<gene>
    <name evidence="1" type="ORF">ASZ90_019503</name>
</gene>
<reference evidence="1" key="1">
    <citation type="journal article" date="2015" name="Proc. Natl. Acad. Sci. U.S.A.">
        <title>Networks of energetic and metabolic interactions define dynamics in microbial communities.</title>
        <authorList>
            <person name="Embree M."/>
            <person name="Liu J.K."/>
            <person name="Al-Bassam M.M."/>
            <person name="Zengler K."/>
        </authorList>
    </citation>
    <scope>NUCLEOTIDE SEQUENCE</scope>
</reference>
<evidence type="ECO:0000313" key="1">
    <source>
        <dbReference type="EMBL" id="KUG03092.1"/>
    </source>
</evidence>
<dbReference type="AlphaFoldDB" id="A0A0W8E3B5"/>
<proteinExistence type="predicted"/>
<accession>A0A0W8E3B5</accession>
<organism evidence="1">
    <name type="scientific">hydrocarbon metagenome</name>
    <dbReference type="NCBI Taxonomy" id="938273"/>
    <lineage>
        <taxon>unclassified sequences</taxon>
        <taxon>metagenomes</taxon>
        <taxon>ecological metagenomes</taxon>
    </lineage>
</organism>
<sequence length="69" mass="7872">MSGKPDSEQGLPAVFHLKYLVGFYGSEDMDKSFYHAIKGSLPIQYLHDFLAQKKNTRRPWPTGITKNKS</sequence>
<name>A0A0W8E3B5_9ZZZZ</name>
<dbReference type="EMBL" id="LNQE01001894">
    <property type="protein sequence ID" value="KUG03092.1"/>
    <property type="molecule type" value="Genomic_DNA"/>
</dbReference>
<protein>
    <submittedName>
        <fullName evidence="1">Uncharacterized protein</fullName>
    </submittedName>
</protein>
<comment type="caution">
    <text evidence="1">The sequence shown here is derived from an EMBL/GenBank/DDBJ whole genome shotgun (WGS) entry which is preliminary data.</text>
</comment>